<gene>
    <name evidence="2" type="ORF">Slin15195_G046870</name>
</gene>
<evidence type="ECO:0000313" key="3">
    <source>
        <dbReference type="Proteomes" id="UP001056384"/>
    </source>
</evidence>
<proteinExistence type="predicted"/>
<accession>A0A9Q9AQQ2</accession>
<dbReference type="Proteomes" id="UP001056384">
    <property type="component" value="Chromosome 3"/>
</dbReference>
<feature type="compositionally biased region" description="Low complexity" evidence="1">
    <location>
        <begin position="129"/>
        <end position="142"/>
    </location>
</feature>
<reference evidence="2" key="1">
    <citation type="submission" date="2022-06" db="EMBL/GenBank/DDBJ databases">
        <title>Complete genome sequences of two strains of the flax pathogen Septoria linicola.</title>
        <authorList>
            <person name="Lapalu N."/>
            <person name="Simon A."/>
            <person name="Demenou B."/>
            <person name="Paumier D."/>
            <person name="Guillot M.-P."/>
            <person name="Gout L."/>
            <person name="Valade R."/>
        </authorList>
    </citation>
    <scope>NUCLEOTIDE SEQUENCE</scope>
    <source>
        <strain evidence="2">SE15195</strain>
    </source>
</reference>
<name>A0A9Q9AQQ2_9PEZI</name>
<evidence type="ECO:0000313" key="2">
    <source>
        <dbReference type="EMBL" id="USW51368.1"/>
    </source>
</evidence>
<protein>
    <submittedName>
        <fullName evidence="2">Uncharacterized protein</fullName>
    </submittedName>
</protein>
<evidence type="ECO:0000256" key="1">
    <source>
        <dbReference type="SAM" id="MobiDB-lite"/>
    </source>
</evidence>
<feature type="region of interest" description="Disordered" evidence="1">
    <location>
        <begin position="128"/>
        <end position="158"/>
    </location>
</feature>
<sequence>MKSSRARTDRSSRVSIESGVFNCSYDSPSYSISTPALSPEPLHLPEGAQSIDVQESWMETLWLEDPSWQWAQGEGDLAPAQQNTVPTISAVRMTQCNMPAMPAWQMNIDPSLSGSYLLPPALYHDSDGYSHSTPSPSYSTASMDSPLPTPSAGPHYNATARSALPKEIHQQNTTTMFPLWNPEPYVDTIL</sequence>
<organism evidence="2 3">
    <name type="scientific">Septoria linicola</name>
    <dbReference type="NCBI Taxonomy" id="215465"/>
    <lineage>
        <taxon>Eukaryota</taxon>
        <taxon>Fungi</taxon>
        <taxon>Dikarya</taxon>
        <taxon>Ascomycota</taxon>
        <taxon>Pezizomycotina</taxon>
        <taxon>Dothideomycetes</taxon>
        <taxon>Dothideomycetidae</taxon>
        <taxon>Mycosphaerellales</taxon>
        <taxon>Mycosphaerellaceae</taxon>
        <taxon>Septoria</taxon>
    </lineage>
</organism>
<keyword evidence="3" id="KW-1185">Reference proteome</keyword>
<dbReference type="EMBL" id="CP099420">
    <property type="protein sequence ID" value="USW51368.1"/>
    <property type="molecule type" value="Genomic_DNA"/>
</dbReference>
<dbReference type="AlphaFoldDB" id="A0A9Q9AQQ2"/>